<protein>
    <submittedName>
        <fullName evidence="3">CYTH domain-containing protein</fullName>
    </submittedName>
</protein>
<dbReference type="InterPro" id="IPR033469">
    <property type="entry name" value="CYTH-like_dom_sf"/>
</dbReference>
<dbReference type="Pfam" id="PF01928">
    <property type="entry name" value="CYTH"/>
    <property type="match status" value="2"/>
</dbReference>
<sequence>MVVETEIRLRLDESKLTKARAVFDSGAELESYRLRATGTRDHADTYFDTADKLHKRNWSLRIRRSAEGIAITLKRPTGATGGEPVSRDELENPASGTYVEVTEKIAGILVDAGIVERSPASEQVVVNTLTEGGFAALRSLGLRDIFTVRSTRRTWDVRTNDGKLVAQLALDDSHYETGALPNNVDNREVRLEIELQQEGRVDELSRIAAFCRSSLDAEDVSDSKFEHGLAHYYDANLRDKLETKVAFEELGDYDAVVKRVERGDFVPGYRFARAGGTRRIADLYFDTPKQELFQAGCYLRLRQEGTRRQVVFRRLTEEARQGLVLQHEVIADENAADPARGWDSIMEWLAEIARISPISAPDSFDHAADTLAKVGLRPILEIAVVRTAWIVERIPSDKQPDSFGTPEHVAKLKHDQVTYAHPGDHANVSRDVEFEITGVEDDSAAPDTLRRPLYHTFLAQFVEACTHQSSDHRVEQRISAKYFRGMAILGIAKSTPTWLNDGRLALQTSLVRENPDRLPIHRTDIRPQVRLLTAVVALIAGWFAMASGSDAGIGSGGGRIVWGSVLQLAGLISVTFAVVSLFRISSQVMASRYRLAVATIAAAATVGIGLPWFGRHATADAVALLSIVLTWSALVRDGVAFQPHPEQK</sequence>
<feature type="transmembrane region" description="Helical" evidence="1">
    <location>
        <begin position="593"/>
        <end position="613"/>
    </location>
</feature>
<dbReference type="Proteomes" id="UP000655751">
    <property type="component" value="Unassembled WGS sequence"/>
</dbReference>
<keyword evidence="1" id="KW-0812">Transmembrane</keyword>
<proteinExistence type="predicted"/>
<dbReference type="PROSITE" id="PS51707">
    <property type="entry name" value="CYTH"/>
    <property type="match status" value="1"/>
</dbReference>
<comment type="caution">
    <text evidence="3">The sequence shown here is derived from an EMBL/GenBank/DDBJ whole genome shotgun (WGS) entry which is preliminary data.</text>
</comment>
<dbReference type="AlphaFoldDB" id="A0A931IBQ7"/>
<evidence type="ECO:0000313" key="4">
    <source>
        <dbReference type="Proteomes" id="UP000655751"/>
    </source>
</evidence>
<evidence type="ECO:0000259" key="2">
    <source>
        <dbReference type="PROSITE" id="PS51707"/>
    </source>
</evidence>
<keyword evidence="1" id="KW-0472">Membrane</keyword>
<keyword evidence="4" id="KW-1185">Reference proteome</keyword>
<dbReference type="Gene3D" id="2.40.320.10">
    <property type="entry name" value="Hypothetical Protein Pfu-838710-001"/>
    <property type="match status" value="2"/>
</dbReference>
<evidence type="ECO:0000256" key="1">
    <source>
        <dbReference type="SAM" id="Phobius"/>
    </source>
</evidence>
<evidence type="ECO:0000313" key="3">
    <source>
        <dbReference type="EMBL" id="MBH0778449.1"/>
    </source>
</evidence>
<keyword evidence="1" id="KW-1133">Transmembrane helix</keyword>
<organism evidence="3 4">
    <name type="scientific">Nocardia bovistercoris</name>
    <dbReference type="NCBI Taxonomy" id="2785916"/>
    <lineage>
        <taxon>Bacteria</taxon>
        <taxon>Bacillati</taxon>
        <taxon>Actinomycetota</taxon>
        <taxon>Actinomycetes</taxon>
        <taxon>Mycobacteriales</taxon>
        <taxon>Nocardiaceae</taxon>
        <taxon>Nocardia</taxon>
    </lineage>
</organism>
<reference evidence="3" key="1">
    <citation type="submission" date="2020-11" db="EMBL/GenBank/DDBJ databases">
        <title>Nocardia NEAU-351.nov., a novel actinomycete isolated from the cow dung.</title>
        <authorList>
            <person name="Zhang X."/>
        </authorList>
    </citation>
    <scope>NUCLEOTIDE SEQUENCE</scope>
    <source>
        <strain evidence="3">NEAU-351</strain>
    </source>
</reference>
<dbReference type="EMBL" id="JADMLG010000007">
    <property type="protein sequence ID" value="MBH0778449.1"/>
    <property type="molecule type" value="Genomic_DNA"/>
</dbReference>
<dbReference type="SMART" id="SM01118">
    <property type="entry name" value="CYTH"/>
    <property type="match status" value="1"/>
</dbReference>
<name>A0A931IBQ7_9NOCA</name>
<accession>A0A931IBQ7</accession>
<gene>
    <name evidence="3" type="ORF">IT779_19405</name>
</gene>
<feature type="domain" description="CYTH" evidence="2">
    <location>
        <begin position="2"/>
        <end position="231"/>
    </location>
</feature>
<dbReference type="InterPro" id="IPR023577">
    <property type="entry name" value="CYTH_domain"/>
</dbReference>
<dbReference type="SUPFAM" id="SSF55154">
    <property type="entry name" value="CYTH-like phosphatases"/>
    <property type="match status" value="2"/>
</dbReference>
<feature type="transmembrane region" description="Helical" evidence="1">
    <location>
        <begin position="560"/>
        <end position="581"/>
    </location>
</feature>